<feature type="domain" description="EAL" evidence="1">
    <location>
        <begin position="1"/>
        <end position="228"/>
    </location>
</feature>
<dbReference type="Pfam" id="PF10069">
    <property type="entry name" value="DICT"/>
    <property type="match status" value="1"/>
</dbReference>
<evidence type="ECO:0000313" key="2">
    <source>
        <dbReference type="EMBL" id="GGC63583.1"/>
    </source>
</evidence>
<dbReference type="PANTHER" id="PTHR33121">
    <property type="entry name" value="CYCLIC DI-GMP PHOSPHODIESTERASE PDEF"/>
    <property type="match status" value="1"/>
</dbReference>
<dbReference type="GO" id="GO:0071111">
    <property type="term" value="F:cyclic-guanylate-specific phosphodiesterase activity"/>
    <property type="evidence" value="ECO:0007669"/>
    <property type="project" value="InterPro"/>
</dbReference>
<accession>A0A916U7L8</accession>
<dbReference type="PROSITE" id="PS50883">
    <property type="entry name" value="EAL"/>
    <property type="match status" value="1"/>
</dbReference>
<comment type="caution">
    <text evidence="2">The sequence shown here is derived from an EMBL/GenBank/DDBJ whole genome shotgun (WGS) entry which is preliminary data.</text>
</comment>
<dbReference type="SUPFAM" id="SSF141868">
    <property type="entry name" value="EAL domain-like"/>
    <property type="match status" value="1"/>
</dbReference>
<dbReference type="InterPro" id="IPR001633">
    <property type="entry name" value="EAL_dom"/>
</dbReference>
<protein>
    <recommendedName>
        <fullName evidence="1">EAL domain-containing protein</fullName>
    </recommendedName>
</protein>
<evidence type="ECO:0000313" key="3">
    <source>
        <dbReference type="Proteomes" id="UP000641514"/>
    </source>
</evidence>
<reference evidence="2" key="2">
    <citation type="submission" date="2020-09" db="EMBL/GenBank/DDBJ databases">
        <authorList>
            <person name="Sun Q."/>
            <person name="Zhou Y."/>
        </authorList>
    </citation>
    <scope>NUCLEOTIDE SEQUENCE</scope>
    <source>
        <strain evidence="2">CGMCC 1.15478</strain>
    </source>
</reference>
<gene>
    <name evidence="2" type="ORF">GCM10011410_15040</name>
</gene>
<dbReference type="AlphaFoldDB" id="A0A916U7L8"/>
<sequence>MEFAGLTVVPHCAPVRDLRSGTLAAVDVQLRGEEGGPLATSAALRTVARSISEQVQLDALTASVADHLEAQSVPLMVSVDVGSLSELRADSGAADKHEVVIITDHALITDPSNVLHLIATARAEGKVIAVDDVGKVGRSLALLPLIEPEVVILAAELLSRRPDSHVSRVAHAIAAHAELTGAAVIAHGVDSDEQLERALALGADYGVGEHFPSLEPLATLFEERCVPIPFGTAPVREGRLPFDIAAEGRRIHRSRKRLLVEMSTTLERHAEVAGPDTILLGTFQHAHNFTSGTRDRWESIAARVAYAGVYGVGMGPFVDGNVHHAPLDPAEPLVDEWNVVVLAPHFCAVLSAKDIHRGDHDADREFDYVVSYERSTAVRCARAILDRFAEAPGNS</sequence>
<dbReference type="InterPro" id="IPR035919">
    <property type="entry name" value="EAL_sf"/>
</dbReference>
<name>A0A916U7L8_9ACTN</name>
<reference evidence="2" key="1">
    <citation type="journal article" date="2014" name="Int. J. Syst. Evol. Microbiol.">
        <title>Complete genome sequence of Corynebacterium casei LMG S-19264T (=DSM 44701T), isolated from a smear-ripened cheese.</title>
        <authorList>
            <consortium name="US DOE Joint Genome Institute (JGI-PGF)"/>
            <person name="Walter F."/>
            <person name="Albersmeier A."/>
            <person name="Kalinowski J."/>
            <person name="Ruckert C."/>
        </authorList>
    </citation>
    <scope>NUCLEOTIDE SEQUENCE</scope>
    <source>
        <strain evidence="2">CGMCC 1.15478</strain>
    </source>
</reference>
<organism evidence="2 3">
    <name type="scientific">Hoyosella rhizosphaerae</name>
    <dbReference type="NCBI Taxonomy" id="1755582"/>
    <lineage>
        <taxon>Bacteria</taxon>
        <taxon>Bacillati</taxon>
        <taxon>Actinomycetota</taxon>
        <taxon>Actinomycetes</taxon>
        <taxon>Mycobacteriales</taxon>
        <taxon>Hoyosellaceae</taxon>
        <taxon>Hoyosella</taxon>
    </lineage>
</organism>
<dbReference type="InterPro" id="IPR050706">
    <property type="entry name" value="Cyclic-di-GMP_PDE-like"/>
</dbReference>
<dbReference type="Pfam" id="PF00563">
    <property type="entry name" value="EAL"/>
    <property type="match status" value="1"/>
</dbReference>
<keyword evidence="3" id="KW-1185">Reference proteome</keyword>
<dbReference type="RefSeq" id="WP_188672157.1">
    <property type="nucleotide sequence ID" value="NZ_BMJH01000001.1"/>
</dbReference>
<dbReference type="EMBL" id="BMJH01000001">
    <property type="protein sequence ID" value="GGC63583.1"/>
    <property type="molecule type" value="Genomic_DNA"/>
</dbReference>
<evidence type="ECO:0000259" key="1">
    <source>
        <dbReference type="PROSITE" id="PS50883"/>
    </source>
</evidence>
<dbReference type="InterPro" id="IPR019278">
    <property type="entry name" value="DICT_dom"/>
</dbReference>
<proteinExistence type="predicted"/>
<dbReference type="PANTHER" id="PTHR33121:SF70">
    <property type="entry name" value="SIGNALING PROTEIN YKOW"/>
    <property type="match status" value="1"/>
</dbReference>
<dbReference type="Gene3D" id="3.20.20.450">
    <property type="entry name" value="EAL domain"/>
    <property type="match status" value="1"/>
</dbReference>
<dbReference type="Proteomes" id="UP000641514">
    <property type="component" value="Unassembled WGS sequence"/>
</dbReference>
<dbReference type="SMART" id="SM00052">
    <property type="entry name" value="EAL"/>
    <property type="match status" value="1"/>
</dbReference>